<feature type="compositionally biased region" description="Polar residues" evidence="1">
    <location>
        <begin position="1"/>
        <end position="12"/>
    </location>
</feature>
<proteinExistence type="predicted"/>
<comment type="caution">
    <text evidence="2">The sequence shown here is derived from an EMBL/GenBank/DDBJ whole genome shotgun (WGS) entry which is preliminary data.</text>
</comment>
<dbReference type="Proteomes" id="UP000663870">
    <property type="component" value="Unassembled WGS sequence"/>
</dbReference>
<name>A0A814DIJ2_9BILA</name>
<protein>
    <submittedName>
        <fullName evidence="2">Uncharacterized protein</fullName>
    </submittedName>
</protein>
<evidence type="ECO:0000313" key="2">
    <source>
        <dbReference type="EMBL" id="CAF0958871.1"/>
    </source>
</evidence>
<feature type="region of interest" description="Disordered" evidence="1">
    <location>
        <begin position="1"/>
        <end position="28"/>
    </location>
</feature>
<evidence type="ECO:0000313" key="3">
    <source>
        <dbReference type="Proteomes" id="UP000663870"/>
    </source>
</evidence>
<reference evidence="2" key="1">
    <citation type="submission" date="2021-02" db="EMBL/GenBank/DDBJ databases">
        <authorList>
            <person name="Nowell W R."/>
        </authorList>
    </citation>
    <scope>NUCLEOTIDE SEQUENCE</scope>
</reference>
<keyword evidence="3" id="KW-1185">Reference proteome</keyword>
<sequence>MGLRYSKQNQKKSVGPIKDIKPTHPASKLPSTYVAASACYGDYGDIGGSCDDGGCAGCGGGGGGGGCDD</sequence>
<evidence type="ECO:0000256" key="1">
    <source>
        <dbReference type="SAM" id="MobiDB-lite"/>
    </source>
</evidence>
<dbReference type="AlphaFoldDB" id="A0A814DIJ2"/>
<dbReference type="EMBL" id="CAJNOL010000245">
    <property type="protein sequence ID" value="CAF0958871.1"/>
    <property type="molecule type" value="Genomic_DNA"/>
</dbReference>
<accession>A0A814DIJ2</accession>
<gene>
    <name evidence="2" type="ORF">JXQ802_LOCUS12081</name>
</gene>
<organism evidence="2 3">
    <name type="scientific">Rotaria sordida</name>
    <dbReference type="NCBI Taxonomy" id="392033"/>
    <lineage>
        <taxon>Eukaryota</taxon>
        <taxon>Metazoa</taxon>
        <taxon>Spiralia</taxon>
        <taxon>Gnathifera</taxon>
        <taxon>Rotifera</taxon>
        <taxon>Eurotatoria</taxon>
        <taxon>Bdelloidea</taxon>
        <taxon>Philodinida</taxon>
        <taxon>Philodinidae</taxon>
        <taxon>Rotaria</taxon>
    </lineage>
</organism>